<name>A0A5Q5CJ43_MYCSJ</name>
<feature type="region of interest" description="Disordered" evidence="1">
    <location>
        <begin position="49"/>
        <end position="104"/>
    </location>
</feature>
<evidence type="ECO:0000313" key="2">
    <source>
        <dbReference type="EMBL" id="ABN99228.1"/>
    </source>
</evidence>
<feature type="compositionally biased region" description="Basic and acidic residues" evidence="1">
    <location>
        <begin position="49"/>
        <end position="72"/>
    </location>
</feature>
<feature type="compositionally biased region" description="Basic and acidic residues" evidence="1">
    <location>
        <begin position="93"/>
        <end position="104"/>
    </location>
</feature>
<dbReference type="AlphaFoldDB" id="A0A5Q5CJ43"/>
<reference evidence="2" key="1">
    <citation type="submission" date="2007-02" db="EMBL/GenBank/DDBJ databases">
        <title>Complete sequence of Mycobacterium sp. JLS.</title>
        <authorList>
            <consortium name="US DOE Joint Genome Institute"/>
            <person name="Copeland A."/>
            <person name="Lucas S."/>
            <person name="Lapidus A."/>
            <person name="Barry K."/>
            <person name="Detter J.C."/>
            <person name="Glavina del Rio T."/>
            <person name="Hammon N."/>
            <person name="Israni S."/>
            <person name="Dalin E."/>
            <person name="Tice H."/>
            <person name="Pitluck S."/>
            <person name="Chain P."/>
            <person name="Malfatti S."/>
            <person name="Shin M."/>
            <person name="Vergez L."/>
            <person name="Schmutz J."/>
            <person name="Larimer F."/>
            <person name="Land M."/>
            <person name="Hauser L."/>
            <person name="Kyrpides N."/>
            <person name="Mikhailova N."/>
            <person name="Miller C.D."/>
            <person name="Anderson A.J."/>
            <person name="Sims R.C."/>
            <person name="Richardson P."/>
        </authorList>
    </citation>
    <scope>NUCLEOTIDE SEQUENCE [LARGE SCALE GENOMIC DNA]</scope>
    <source>
        <strain evidence="2">JLS</strain>
    </source>
</reference>
<gene>
    <name evidence="2" type="ordered locus">Mjls_3450</name>
</gene>
<organism evidence="2">
    <name type="scientific">Mycobacterium sp. (strain JLS)</name>
    <dbReference type="NCBI Taxonomy" id="164757"/>
    <lineage>
        <taxon>Bacteria</taxon>
        <taxon>Bacillati</taxon>
        <taxon>Actinomycetota</taxon>
        <taxon>Actinomycetes</taxon>
        <taxon>Mycobacteriales</taxon>
        <taxon>Mycobacteriaceae</taxon>
        <taxon>Mycobacterium</taxon>
    </lineage>
</organism>
<evidence type="ECO:0000256" key="1">
    <source>
        <dbReference type="SAM" id="MobiDB-lite"/>
    </source>
</evidence>
<dbReference type="EMBL" id="CP000580">
    <property type="protein sequence ID" value="ABN99228.1"/>
    <property type="molecule type" value="Genomic_DNA"/>
</dbReference>
<sequence length="104" mass="11523">MGREKGSRWDVGTRDNAITLERFDDGDERVSEDVLEVEEARALAALLTKHADKLESSDRDKSSDSDKSSDDEKSSDEDEKSSDDDESDDSDDSEKSAKSDSEKS</sequence>
<feature type="compositionally biased region" description="Acidic residues" evidence="1">
    <location>
        <begin position="73"/>
        <end position="92"/>
    </location>
</feature>
<dbReference type="KEGG" id="mjl:Mjls_3450"/>
<proteinExistence type="predicted"/>
<accession>A0A5Q5CJ43</accession>
<protein>
    <submittedName>
        <fullName evidence="2">Uncharacterized protein</fullName>
    </submittedName>
</protein>